<proteinExistence type="inferred from homology"/>
<evidence type="ECO:0000256" key="3">
    <source>
        <dbReference type="ARBA" id="ARBA00023054"/>
    </source>
</evidence>
<dbReference type="GO" id="GO:0030496">
    <property type="term" value="C:midbody"/>
    <property type="evidence" value="ECO:0007669"/>
    <property type="project" value="TreeGrafter"/>
</dbReference>
<dbReference type="GO" id="GO:0045724">
    <property type="term" value="P:positive regulation of cilium assembly"/>
    <property type="evidence" value="ECO:0007669"/>
    <property type="project" value="TreeGrafter"/>
</dbReference>
<comment type="similarity">
    <text evidence="1">Belongs to the ENTR1 family.</text>
</comment>
<evidence type="ECO:0000256" key="1">
    <source>
        <dbReference type="ARBA" id="ARBA00007791"/>
    </source>
</evidence>
<dbReference type="Proteomes" id="UP000749559">
    <property type="component" value="Unassembled WGS sequence"/>
</dbReference>
<dbReference type="InterPro" id="IPR026757">
    <property type="entry name" value="ENTR1"/>
</dbReference>
<name>A0A8J1Y8J0_OWEFU</name>
<feature type="compositionally biased region" description="Acidic residues" evidence="5">
    <location>
        <begin position="20"/>
        <end position="30"/>
    </location>
</feature>
<dbReference type="GO" id="GO:0036064">
    <property type="term" value="C:ciliary basal body"/>
    <property type="evidence" value="ECO:0007669"/>
    <property type="project" value="TreeGrafter"/>
</dbReference>
<dbReference type="GO" id="GO:0005813">
    <property type="term" value="C:centrosome"/>
    <property type="evidence" value="ECO:0007669"/>
    <property type="project" value="TreeGrafter"/>
</dbReference>
<keyword evidence="3 4" id="KW-0175">Coiled coil</keyword>
<feature type="region of interest" description="Disordered" evidence="5">
    <location>
        <begin position="15"/>
        <end position="37"/>
    </location>
</feature>
<dbReference type="PANTHER" id="PTHR31259">
    <property type="entry name" value="ENDOSOME-ASSOCIATED TRAFFICKING REGULATOR 1"/>
    <property type="match status" value="1"/>
</dbReference>
<feature type="coiled-coil region" evidence="4">
    <location>
        <begin position="42"/>
        <end position="136"/>
    </location>
</feature>
<accession>A0A8J1Y8J0</accession>
<reference evidence="6" key="1">
    <citation type="submission" date="2022-03" db="EMBL/GenBank/DDBJ databases">
        <authorList>
            <person name="Martin C."/>
        </authorList>
    </citation>
    <scope>NUCLEOTIDE SEQUENCE</scope>
</reference>
<dbReference type="EMBL" id="CAIIXF020000003">
    <property type="protein sequence ID" value="CAH1780336.1"/>
    <property type="molecule type" value="Genomic_DNA"/>
</dbReference>
<feature type="non-terminal residue" evidence="6">
    <location>
        <position position="202"/>
    </location>
</feature>
<keyword evidence="7" id="KW-1185">Reference proteome</keyword>
<comment type="caution">
    <text evidence="6">The sequence shown here is derived from an EMBL/GenBank/DDBJ whole genome shotgun (WGS) entry which is preliminary data.</text>
</comment>
<dbReference type="GO" id="GO:0032465">
    <property type="term" value="P:regulation of cytokinesis"/>
    <property type="evidence" value="ECO:0007669"/>
    <property type="project" value="TreeGrafter"/>
</dbReference>
<dbReference type="GO" id="GO:1903566">
    <property type="term" value="P:positive regulation of protein localization to cilium"/>
    <property type="evidence" value="ECO:0007669"/>
    <property type="project" value="TreeGrafter"/>
</dbReference>
<dbReference type="AlphaFoldDB" id="A0A8J1Y8J0"/>
<evidence type="ECO:0000313" key="7">
    <source>
        <dbReference type="Proteomes" id="UP000749559"/>
    </source>
</evidence>
<organism evidence="6 7">
    <name type="scientific">Owenia fusiformis</name>
    <name type="common">Polychaete worm</name>
    <dbReference type="NCBI Taxonomy" id="6347"/>
    <lineage>
        <taxon>Eukaryota</taxon>
        <taxon>Metazoa</taxon>
        <taxon>Spiralia</taxon>
        <taxon>Lophotrochozoa</taxon>
        <taxon>Annelida</taxon>
        <taxon>Polychaeta</taxon>
        <taxon>Sedentaria</taxon>
        <taxon>Canalipalpata</taxon>
        <taxon>Sabellida</taxon>
        <taxon>Oweniida</taxon>
        <taxon>Oweniidae</taxon>
        <taxon>Owenia</taxon>
    </lineage>
</organism>
<protein>
    <recommendedName>
        <fullName evidence="2">Endosome-associated-trafficking regulator 1</fullName>
    </recommendedName>
</protein>
<dbReference type="OrthoDB" id="6499155at2759"/>
<gene>
    <name evidence="6" type="ORF">OFUS_LOCUS7039</name>
</gene>
<sequence>LDLPDFLSDNAVHSLSLHDDNDDENDDNDDFISGVLNGSQDVSNLAKENAELKKSLLKAEEKSHLDSQRLAELQLEVKRIKKRESEDTKALEEMMQQVEANLQSTTKRAVKAEGLVAKLKEDIQVLQQENAALRSGDLGIESMKEKAKYASQQLSTAATGAEQQLKQLLTGVDQLKMLSQILSTIDKFTEEQGPSTCSEGGV</sequence>
<evidence type="ECO:0000313" key="6">
    <source>
        <dbReference type="EMBL" id="CAH1780336.1"/>
    </source>
</evidence>
<dbReference type="GO" id="GO:0055037">
    <property type="term" value="C:recycling endosome"/>
    <property type="evidence" value="ECO:0007669"/>
    <property type="project" value="TreeGrafter"/>
</dbReference>
<dbReference type="GO" id="GO:0005769">
    <property type="term" value="C:early endosome"/>
    <property type="evidence" value="ECO:0007669"/>
    <property type="project" value="TreeGrafter"/>
</dbReference>
<evidence type="ECO:0000256" key="4">
    <source>
        <dbReference type="SAM" id="Coils"/>
    </source>
</evidence>
<dbReference type="PANTHER" id="PTHR31259:SF3">
    <property type="entry name" value="ENDOSOME-ASSOCIATED-TRAFFICKING REGULATOR 1"/>
    <property type="match status" value="1"/>
</dbReference>
<evidence type="ECO:0000256" key="2">
    <source>
        <dbReference type="ARBA" id="ARBA00016007"/>
    </source>
</evidence>
<evidence type="ECO:0000256" key="5">
    <source>
        <dbReference type="SAM" id="MobiDB-lite"/>
    </source>
</evidence>